<dbReference type="EMBL" id="SNRW01001039">
    <property type="protein sequence ID" value="KAA6398071.1"/>
    <property type="molecule type" value="Genomic_DNA"/>
</dbReference>
<organism evidence="2 3">
    <name type="scientific">Streblomastix strix</name>
    <dbReference type="NCBI Taxonomy" id="222440"/>
    <lineage>
        <taxon>Eukaryota</taxon>
        <taxon>Metamonada</taxon>
        <taxon>Preaxostyla</taxon>
        <taxon>Oxymonadida</taxon>
        <taxon>Streblomastigidae</taxon>
        <taxon>Streblomastix</taxon>
    </lineage>
</organism>
<name>A0A5J4WT15_9EUKA</name>
<dbReference type="PANTHER" id="PTHR33050:SF7">
    <property type="entry name" value="RIBONUCLEASE H"/>
    <property type="match status" value="1"/>
</dbReference>
<dbReference type="Gene3D" id="3.30.70.270">
    <property type="match status" value="1"/>
</dbReference>
<dbReference type="Pfam" id="PF00078">
    <property type="entry name" value="RVT_1"/>
    <property type="match status" value="1"/>
</dbReference>
<dbReference type="PROSITE" id="PS50878">
    <property type="entry name" value="RT_POL"/>
    <property type="match status" value="1"/>
</dbReference>
<dbReference type="InterPro" id="IPR052055">
    <property type="entry name" value="Hepadnavirus_pol/RT"/>
</dbReference>
<proteinExistence type="predicted"/>
<comment type="caution">
    <text evidence="2">The sequence shown here is derived from an EMBL/GenBank/DDBJ whole genome shotgun (WGS) entry which is preliminary data.</text>
</comment>
<dbReference type="PANTHER" id="PTHR33050">
    <property type="entry name" value="REVERSE TRANSCRIPTASE DOMAIN-CONTAINING PROTEIN"/>
    <property type="match status" value="1"/>
</dbReference>
<dbReference type="Proteomes" id="UP000324800">
    <property type="component" value="Unassembled WGS sequence"/>
</dbReference>
<dbReference type="AlphaFoldDB" id="A0A5J4WT15"/>
<evidence type="ECO:0000313" key="2">
    <source>
        <dbReference type="EMBL" id="KAA6398071.1"/>
    </source>
</evidence>
<feature type="domain" description="Reverse transcriptase" evidence="1">
    <location>
        <begin position="1"/>
        <end position="196"/>
    </location>
</feature>
<dbReference type="OrthoDB" id="9950135at2759"/>
<protein>
    <recommendedName>
        <fullName evidence="1">Reverse transcriptase domain-containing protein</fullName>
    </recommendedName>
</protein>
<sequence length="214" mass="25642">MDNVQVYNPTFLVTRQDWRFRKIFGCRRINLLTQLAHFKMDGPQELRQILQESDYVMILDIKDTFQLVHVSPNLQPFLGFQFMNKSYIYLDLPFGWRRNPLLFSRTLAIAIRAVREKWKLKIQNYMDDINLIHQSKQQLKQMTLKIISFLSNLGWRLSPPKCVKQRRNAFNIQAGTSKFNQWRKQRLRRRWKGKMAPLAASLNYYEINCQLGDL</sequence>
<accession>A0A5J4WT15</accession>
<evidence type="ECO:0000313" key="3">
    <source>
        <dbReference type="Proteomes" id="UP000324800"/>
    </source>
</evidence>
<reference evidence="2 3" key="1">
    <citation type="submission" date="2019-03" db="EMBL/GenBank/DDBJ databases">
        <title>Single cell metagenomics reveals metabolic interactions within the superorganism composed of flagellate Streblomastix strix and complex community of Bacteroidetes bacteria on its surface.</title>
        <authorList>
            <person name="Treitli S.C."/>
            <person name="Kolisko M."/>
            <person name="Husnik F."/>
            <person name="Keeling P."/>
            <person name="Hampl V."/>
        </authorList>
    </citation>
    <scope>NUCLEOTIDE SEQUENCE [LARGE SCALE GENOMIC DNA]</scope>
    <source>
        <strain evidence="2">ST1C</strain>
    </source>
</reference>
<evidence type="ECO:0000259" key="1">
    <source>
        <dbReference type="PROSITE" id="PS50878"/>
    </source>
</evidence>
<dbReference type="SUPFAM" id="SSF56672">
    <property type="entry name" value="DNA/RNA polymerases"/>
    <property type="match status" value="1"/>
</dbReference>
<dbReference type="InterPro" id="IPR000477">
    <property type="entry name" value="RT_dom"/>
</dbReference>
<dbReference type="InterPro" id="IPR043502">
    <property type="entry name" value="DNA/RNA_pol_sf"/>
</dbReference>
<gene>
    <name evidence="2" type="ORF">EZS28_006399</name>
</gene>
<dbReference type="Gene3D" id="3.10.10.10">
    <property type="entry name" value="HIV Type 1 Reverse Transcriptase, subunit A, domain 1"/>
    <property type="match status" value="1"/>
</dbReference>
<dbReference type="InterPro" id="IPR043128">
    <property type="entry name" value="Rev_trsase/Diguanyl_cyclase"/>
</dbReference>